<gene>
    <name evidence="1" type="ORF">PPENT_87.1.T0390104</name>
</gene>
<reference evidence="1" key="1">
    <citation type="submission" date="2021-01" db="EMBL/GenBank/DDBJ databases">
        <authorList>
            <consortium name="Genoscope - CEA"/>
            <person name="William W."/>
        </authorList>
    </citation>
    <scope>NUCLEOTIDE SEQUENCE</scope>
</reference>
<keyword evidence="2" id="KW-1185">Reference proteome</keyword>
<organism evidence="1 2">
    <name type="scientific">Paramecium pentaurelia</name>
    <dbReference type="NCBI Taxonomy" id="43138"/>
    <lineage>
        <taxon>Eukaryota</taxon>
        <taxon>Sar</taxon>
        <taxon>Alveolata</taxon>
        <taxon>Ciliophora</taxon>
        <taxon>Intramacronucleata</taxon>
        <taxon>Oligohymenophorea</taxon>
        <taxon>Peniculida</taxon>
        <taxon>Parameciidae</taxon>
        <taxon>Paramecium</taxon>
    </lineage>
</organism>
<dbReference type="Proteomes" id="UP000689195">
    <property type="component" value="Unassembled WGS sequence"/>
</dbReference>
<proteinExistence type="predicted"/>
<sequence length="230" mass="28354">MLCFVSLKLLDKKQYRCQNNLKSKIMHNYIVLTFHNLMKILSQQKSLHYKVLFNYLFQNSLKPSQKILIRISMIKYLFLRNTFLLFQVVISHNNTKLIRLCVNSDLWMKIYYIKVYKSMKVRNWRQFKKNFWEKKIKQIKNKYKNSICSNAQINQIKKWKFIQYEYLNQKEISQFIKRIKWFGQDKYQLIHKFFIISRSSDFLNNELNKAEQLLKKMKKSQYFRIISQPL</sequence>
<evidence type="ECO:0000313" key="2">
    <source>
        <dbReference type="Proteomes" id="UP000689195"/>
    </source>
</evidence>
<accession>A0A8S1UKQ4</accession>
<protein>
    <submittedName>
        <fullName evidence="1">Uncharacterized protein</fullName>
    </submittedName>
</protein>
<dbReference type="EMBL" id="CAJJDO010000039">
    <property type="protein sequence ID" value="CAD8163206.1"/>
    <property type="molecule type" value="Genomic_DNA"/>
</dbReference>
<dbReference type="OrthoDB" id="313490at2759"/>
<dbReference type="AlphaFoldDB" id="A0A8S1UKQ4"/>
<name>A0A8S1UKQ4_9CILI</name>
<evidence type="ECO:0000313" key="1">
    <source>
        <dbReference type="EMBL" id="CAD8163206.1"/>
    </source>
</evidence>
<comment type="caution">
    <text evidence="1">The sequence shown here is derived from an EMBL/GenBank/DDBJ whole genome shotgun (WGS) entry which is preliminary data.</text>
</comment>